<evidence type="ECO:0000256" key="11">
    <source>
        <dbReference type="ARBA" id="ARBA00023136"/>
    </source>
</evidence>
<evidence type="ECO:0000256" key="2">
    <source>
        <dbReference type="ARBA" id="ARBA00006278"/>
    </source>
</evidence>
<dbReference type="GO" id="GO:0006879">
    <property type="term" value="P:intracellular iron ion homeostasis"/>
    <property type="evidence" value="ECO:0007669"/>
    <property type="project" value="TreeGrafter"/>
</dbReference>
<dbReference type="GO" id="GO:0052851">
    <property type="term" value="F:ferric-chelate reductase (NADPH) activity"/>
    <property type="evidence" value="ECO:0007669"/>
    <property type="project" value="UniProtKB-EC"/>
</dbReference>
<keyword evidence="8 15" id="KW-1133">Transmembrane helix</keyword>
<evidence type="ECO:0000313" key="18">
    <source>
        <dbReference type="Proteomes" id="UP000092993"/>
    </source>
</evidence>
<dbReference type="PANTHER" id="PTHR32361:SF9">
    <property type="entry name" value="FERRIC REDUCTASE TRANSMEMBRANE COMPONENT 3-RELATED"/>
    <property type="match status" value="1"/>
</dbReference>
<feature type="transmembrane region" description="Helical" evidence="15">
    <location>
        <begin position="248"/>
        <end position="266"/>
    </location>
</feature>
<sequence>MSSILEATAGAASDPQPVDDGALVFNVDVFLLCILAAVVLLLLPRAVIRYTHLREWTEGHLLRCIDIGALTPSRRPSRGVEVVPAIPVHISQNSRQQHDNSYSEKWGGESNESHTYVSHADLLRNKSTSTNKDLSRNDSTSSGKTGGPNHDLPTHMHGWSCMLPSLASFLRITIRPGLSLSQAATLLIYFAIMIYAGLYRSNPFTDPVRAGFVATSQVPVVIFLVTKNNVVGMLLGFGYEKLNYIHRFAGRLLVLALNIHAMGYFYKWSLAGTFQETIAKPEFTWGLVGLVAADLLYFFSLGFFRQKVYNSVFLTSHIVSAIILLVAMCLHEPSTVPYALTAAGLYGFDRLLRVIKTRYTTARLRPLPDLGMTRVEIPGINAGWRAGQHVRLRVLSLGMGWLGWAESHPFTIASVSRDPSGEGLVLLCKKAGGWTGRLYEVAQRADYGEANGLERNAKVLVEGPYGGPGHAIFASFSGAMFVVGGSGITFALAAVQDLVRKDTVAGSRVRAIELVWSVQDPASIGSLLPTFSSLLAQTHGAFTSLRISIFYTRSPSILDPLESFGILPPGLTISAGRPRMQKMLESVVDRSSALFSHGRERRRGTGALTGVIVGVCGPAGLGEDVRRAVGGFDPKRRSTVAHRNT</sequence>
<evidence type="ECO:0000256" key="13">
    <source>
        <dbReference type="ARBA" id="ARBA00048483"/>
    </source>
</evidence>
<evidence type="ECO:0000313" key="17">
    <source>
        <dbReference type="EMBL" id="OBZ77685.1"/>
    </source>
</evidence>
<dbReference type="SUPFAM" id="SSF63380">
    <property type="entry name" value="Riboflavin synthase domain-like"/>
    <property type="match status" value="1"/>
</dbReference>
<comment type="catalytic activity">
    <reaction evidence="13">
        <text>2 a Fe(II)-siderophore + NADP(+) + H(+) = 2 a Fe(III)-siderophore + NADPH</text>
        <dbReference type="Rhea" id="RHEA:28795"/>
        <dbReference type="Rhea" id="RHEA-COMP:11342"/>
        <dbReference type="Rhea" id="RHEA-COMP:11344"/>
        <dbReference type="ChEBI" id="CHEBI:15378"/>
        <dbReference type="ChEBI" id="CHEBI:29033"/>
        <dbReference type="ChEBI" id="CHEBI:29034"/>
        <dbReference type="ChEBI" id="CHEBI:57783"/>
        <dbReference type="ChEBI" id="CHEBI:58349"/>
        <dbReference type="EC" id="1.16.1.9"/>
    </reaction>
</comment>
<evidence type="ECO:0000256" key="15">
    <source>
        <dbReference type="SAM" id="Phobius"/>
    </source>
</evidence>
<dbReference type="OMA" id="WVVQDPA"/>
<feature type="transmembrane region" description="Helical" evidence="15">
    <location>
        <begin position="178"/>
        <end position="198"/>
    </location>
</feature>
<keyword evidence="9" id="KW-0560">Oxidoreductase</keyword>
<dbReference type="Pfam" id="PF08030">
    <property type="entry name" value="NAD_binding_6"/>
    <property type="match status" value="1"/>
</dbReference>
<comment type="similarity">
    <text evidence="2">Belongs to the ferric reductase (FRE) family.</text>
</comment>
<dbReference type="SUPFAM" id="SSF52343">
    <property type="entry name" value="Ferredoxin reductase-like, C-terminal NADP-linked domain"/>
    <property type="match status" value="1"/>
</dbReference>
<dbReference type="PROSITE" id="PS51384">
    <property type="entry name" value="FAD_FR"/>
    <property type="match status" value="1"/>
</dbReference>
<dbReference type="Proteomes" id="UP000092993">
    <property type="component" value="Unassembled WGS sequence"/>
</dbReference>
<keyword evidence="7" id="KW-0249">Electron transport</keyword>
<dbReference type="InterPro" id="IPR017938">
    <property type="entry name" value="Riboflavin_synthase-like_b-brl"/>
</dbReference>
<dbReference type="Pfam" id="PF01794">
    <property type="entry name" value="Ferric_reduct"/>
    <property type="match status" value="1"/>
</dbReference>
<feature type="domain" description="FAD-binding FR-type" evidence="16">
    <location>
        <begin position="347"/>
        <end position="471"/>
    </location>
</feature>
<accession>A0A1C7MLE4</accession>
<feature type="region of interest" description="Disordered" evidence="14">
    <location>
        <begin position="88"/>
        <end position="112"/>
    </location>
</feature>
<feature type="transmembrane region" description="Helical" evidence="15">
    <location>
        <begin position="286"/>
        <end position="304"/>
    </location>
</feature>
<dbReference type="PANTHER" id="PTHR32361">
    <property type="entry name" value="FERRIC/CUPRIC REDUCTASE TRANSMEMBRANE COMPONENT"/>
    <property type="match status" value="1"/>
</dbReference>
<dbReference type="InterPro" id="IPR051410">
    <property type="entry name" value="Ferric/Cupric_Reductase"/>
</dbReference>
<keyword evidence="5" id="KW-1003">Cell membrane</keyword>
<organism evidence="17 18">
    <name type="scientific">Grifola frondosa</name>
    <name type="common">Maitake</name>
    <name type="synonym">Polyporus frondosus</name>
    <dbReference type="NCBI Taxonomy" id="5627"/>
    <lineage>
        <taxon>Eukaryota</taxon>
        <taxon>Fungi</taxon>
        <taxon>Dikarya</taxon>
        <taxon>Basidiomycota</taxon>
        <taxon>Agaricomycotina</taxon>
        <taxon>Agaricomycetes</taxon>
        <taxon>Polyporales</taxon>
        <taxon>Grifolaceae</taxon>
        <taxon>Grifola</taxon>
    </lineage>
</organism>
<dbReference type="CDD" id="cd06186">
    <property type="entry name" value="NOX_Duox_like_FAD_NADP"/>
    <property type="match status" value="1"/>
</dbReference>
<dbReference type="Gene3D" id="3.40.50.80">
    <property type="entry name" value="Nucleotide-binding domain of ferredoxin-NADP reductase (FNR) module"/>
    <property type="match status" value="1"/>
</dbReference>
<feature type="transmembrane region" description="Helical" evidence="15">
    <location>
        <begin position="311"/>
        <end position="330"/>
    </location>
</feature>
<dbReference type="InterPro" id="IPR017927">
    <property type="entry name" value="FAD-bd_FR_type"/>
</dbReference>
<comment type="subcellular location">
    <subcellularLocation>
        <location evidence="1">Cell membrane</location>
        <topology evidence="1">Multi-pass membrane protein</topology>
    </subcellularLocation>
</comment>
<reference evidence="17 18" key="1">
    <citation type="submission" date="2016-03" db="EMBL/GenBank/DDBJ databases">
        <title>Whole genome sequencing of Grifola frondosa 9006-11.</title>
        <authorList>
            <person name="Min B."/>
            <person name="Park H."/>
            <person name="Kim J.-G."/>
            <person name="Cho H."/>
            <person name="Oh Y.-L."/>
            <person name="Kong W.-S."/>
            <person name="Choi I.-G."/>
        </authorList>
    </citation>
    <scope>NUCLEOTIDE SEQUENCE [LARGE SCALE GENOMIC DNA]</scope>
    <source>
        <strain evidence="17 18">9006-11</strain>
    </source>
</reference>
<evidence type="ECO:0000256" key="7">
    <source>
        <dbReference type="ARBA" id="ARBA00022982"/>
    </source>
</evidence>
<evidence type="ECO:0000256" key="8">
    <source>
        <dbReference type="ARBA" id="ARBA00022989"/>
    </source>
</evidence>
<dbReference type="GO" id="GO:0005886">
    <property type="term" value="C:plasma membrane"/>
    <property type="evidence" value="ECO:0007669"/>
    <property type="project" value="UniProtKB-SubCell"/>
</dbReference>
<proteinExistence type="inferred from homology"/>
<keyword evidence="10" id="KW-0406">Ion transport</keyword>
<evidence type="ECO:0000256" key="1">
    <source>
        <dbReference type="ARBA" id="ARBA00004651"/>
    </source>
</evidence>
<dbReference type="GO" id="GO:0006826">
    <property type="term" value="P:iron ion transport"/>
    <property type="evidence" value="ECO:0007669"/>
    <property type="project" value="UniProtKB-ARBA"/>
</dbReference>
<evidence type="ECO:0000256" key="9">
    <source>
        <dbReference type="ARBA" id="ARBA00023002"/>
    </source>
</evidence>
<dbReference type="SFLD" id="SFLDG01168">
    <property type="entry name" value="Ferric_reductase_subgroup_(FRE"/>
    <property type="match status" value="1"/>
</dbReference>
<dbReference type="Pfam" id="PF08022">
    <property type="entry name" value="FAD_binding_8"/>
    <property type="match status" value="1"/>
</dbReference>
<keyword evidence="6 15" id="KW-0812">Transmembrane</keyword>
<evidence type="ECO:0000256" key="14">
    <source>
        <dbReference type="SAM" id="MobiDB-lite"/>
    </source>
</evidence>
<evidence type="ECO:0000256" key="5">
    <source>
        <dbReference type="ARBA" id="ARBA00022475"/>
    </source>
</evidence>
<evidence type="ECO:0000256" key="3">
    <source>
        <dbReference type="ARBA" id="ARBA00012668"/>
    </source>
</evidence>
<dbReference type="EC" id="1.16.1.9" evidence="3"/>
<dbReference type="EMBL" id="LUGG01000002">
    <property type="protein sequence ID" value="OBZ77685.1"/>
    <property type="molecule type" value="Genomic_DNA"/>
</dbReference>
<dbReference type="AlphaFoldDB" id="A0A1C7MLE4"/>
<keyword evidence="18" id="KW-1185">Reference proteome</keyword>
<evidence type="ECO:0000256" key="6">
    <source>
        <dbReference type="ARBA" id="ARBA00022692"/>
    </source>
</evidence>
<evidence type="ECO:0000256" key="10">
    <source>
        <dbReference type="ARBA" id="ARBA00023065"/>
    </source>
</evidence>
<dbReference type="InterPro" id="IPR013121">
    <property type="entry name" value="Fe_red_NAD-bd_6"/>
</dbReference>
<dbReference type="InterPro" id="IPR039261">
    <property type="entry name" value="FNR_nucleotide-bd"/>
</dbReference>
<evidence type="ECO:0000259" key="16">
    <source>
        <dbReference type="PROSITE" id="PS51384"/>
    </source>
</evidence>
<keyword evidence="12" id="KW-0325">Glycoprotein</keyword>
<comment type="caution">
    <text evidence="17">The sequence shown here is derived from an EMBL/GenBank/DDBJ whole genome shotgun (WGS) entry which is preliminary data.</text>
</comment>
<feature type="compositionally biased region" description="Polar residues" evidence="14">
    <location>
        <begin position="127"/>
        <end position="143"/>
    </location>
</feature>
<dbReference type="GO" id="GO:0015677">
    <property type="term" value="P:copper ion import"/>
    <property type="evidence" value="ECO:0007669"/>
    <property type="project" value="TreeGrafter"/>
</dbReference>
<protein>
    <recommendedName>
        <fullName evidence="3">ferric-chelate reductase (NADPH)</fullName>
        <ecNumber evidence="3">1.16.1.9</ecNumber>
    </recommendedName>
</protein>
<keyword evidence="4" id="KW-0813">Transport</keyword>
<feature type="transmembrane region" description="Helical" evidence="15">
    <location>
        <begin position="218"/>
        <end position="236"/>
    </location>
</feature>
<gene>
    <name evidence="17" type="primary">FRE3_0</name>
    <name evidence="17" type="ORF">A0H81_01699</name>
</gene>
<dbReference type="InterPro" id="IPR013112">
    <property type="entry name" value="FAD-bd_8"/>
</dbReference>
<evidence type="ECO:0000256" key="4">
    <source>
        <dbReference type="ARBA" id="ARBA00022448"/>
    </source>
</evidence>
<keyword evidence="11 15" id="KW-0472">Membrane</keyword>
<dbReference type="OrthoDB" id="17725at2759"/>
<dbReference type="SFLD" id="SFLDS00052">
    <property type="entry name" value="Ferric_Reductase_Domain"/>
    <property type="match status" value="1"/>
</dbReference>
<evidence type="ECO:0000256" key="12">
    <source>
        <dbReference type="ARBA" id="ARBA00023180"/>
    </source>
</evidence>
<dbReference type="STRING" id="5627.A0A1C7MLE4"/>
<feature type="region of interest" description="Disordered" evidence="14">
    <location>
        <begin position="127"/>
        <end position="151"/>
    </location>
</feature>
<dbReference type="InterPro" id="IPR013130">
    <property type="entry name" value="Fe3_Rdtase_TM_dom"/>
</dbReference>
<name>A0A1C7MLE4_GRIFR</name>
<feature type="transmembrane region" description="Helical" evidence="15">
    <location>
        <begin position="23"/>
        <end position="43"/>
    </location>
</feature>